<keyword evidence="1" id="KW-1133">Transmembrane helix</keyword>
<feature type="transmembrane region" description="Helical" evidence="1">
    <location>
        <begin position="33"/>
        <end position="53"/>
    </location>
</feature>
<accession>A0A4S3B500</accession>
<dbReference type="EMBL" id="SDGV01000018">
    <property type="protein sequence ID" value="THB60693.1"/>
    <property type="molecule type" value="Genomic_DNA"/>
</dbReference>
<keyword evidence="1" id="KW-0812">Transmembrane</keyword>
<dbReference type="Proteomes" id="UP000310506">
    <property type="component" value="Unassembled WGS sequence"/>
</dbReference>
<gene>
    <name evidence="2" type="ORF">ESZ54_08860</name>
</gene>
<feature type="transmembrane region" description="Helical" evidence="1">
    <location>
        <begin position="113"/>
        <end position="134"/>
    </location>
</feature>
<keyword evidence="1" id="KW-0472">Membrane</keyword>
<evidence type="ECO:0000313" key="3">
    <source>
        <dbReference type="Proteomes" id="UP000310506"/>
    </source>
</evidence>
<reference evidence="2 3" key="1">
    <citation type="submission" date="2019-01" db="EMBL/GenBank/DDBJ databases">
        <title>Vagococcus silagei sp. nov. isolated from brewer's grain.</title>
        <authorList>
            <person name="Guu J.-R."/>
        </authorList>
    </citation>
    <scope>NUCLEOTIDE SEQUENCE [LARGE SCALE GENOMIC DNA]</scope>
    <source>
        <strain evidence="2 3">2B-2</strain>
    </source>
</reference>
<evidence type="ECO:0000313" key="2">
    <source>
        <dbReference type="EMBL" id="THB60693.1"/>
    </source>
</evidence>
<dbReference type="AlphaFoldDB" id="A0A4S3B500"/>
<sequence length="148" mass="17469">MKNLLKYSLCHVLVFCIPIAINLTFQLGNTYEFKYFIGVFEGVLFFYIPIYGLEKMKEAAFNRSEYKDPYEKTLTKSRVDIYIKHTSIMQLFFPLTLIVIPLNLIKYVDKQRILIILYVTSFITTFALGINFLLRTRQNVVIDGYHKE</sequence>
<organism evidence="2 3">
    <name type="scientific">Vagococcus silagei</name>
    <dbReference type="NCBI Taxonomy" id="2508885"/>
    <lineage>
        <taxon>Bacteria</taxon>
        <taxon>Bacillati</taxon>
        <taxon>Bacillota</taxon>
        <taxon>Bacilli</taxon>
        <taxon>Lactobacillales</taxon>
        <taxon>Enterococcaceae</taxon>
        <taxon>Vagococcus</taxon>
    </lineage>
</organism>
<name>A0A4S3B500_9ENTE</name>
<feature type="transmembrane region" description="Helical" evidence="1">
    <location>
        <begin position="88"/>
        <end position="107"/>
    </location>
</feature>
<keyword evidence="3" id="KW-1185">Reference proteome</keyword>
<feature type="transmembrane region" description="Helical" evidence="1">
    <location>
        <begin position="7"/>
        <end position="27"/>
    </location>
</feature>
<protein>
    <submittedName>
        <fullName evidence="2">Uncharacterized protein</fullName>
    </submittedName>
</protein>
<proteinExistence type="predicted"/>
<comment type="caution">
    <text evidence="2">The sequence shown here is derived from an EMBL/GenBank/DDBJ whole genome shotgun (WGS) entry which is preliminary data.</text>
</comment>
<evidence type="ECO:0000256" key="1">
    <source>
        <dbReference type="SAM" id="Phobius"/>
    </source>
</evidence>
<dbReference type="RefSeq" id="WP_136137317.1">
    <property type="nucleotide sequence ID" value="NZ_SDGV01000018.1"/>
</dbReference>